<dbReference type="PANTHER" id="PTHR13237:SF8">
    <property type="entry name" value="SOMETHING ABOUT SILENCING PROTEIN 10"/>
    <property type="match status" value="1"/>
</dbReference>
<feature type="compositionally biased region" description="Acidic residues" evidence="5">
    <location>
        <begin position="122"/>
        <end position="138"/>
    </location>
</feature>
<comment type="similarity">
    <text evidence="2">Belongs to the SAS10 family.</text>
</comment>
<gene>
    <name evidence="7" type="ORF">AX774_g6665</name>
</gene>
<feature type="region of interest" description="Disordered" evidence="5">
    <location>
        <begin position="122"/>
        <end position="141"/>
    </location>
</feature>
<evidence type="ECO:0000256" key="4">
    <source>
        <dbReference type="SAM" id="Coils"/>
    </source>
</evidence>
<feature type="compositionally biased region" description="Basic and acidic residues" evidence="5">
    <location>
        <begin position="622"/>
        <end position="634"/>
    </location>
</feature>
<feature type="region of interest" description="Disordered" evidence="5">
    <location>
        <begin position="321"/>
        <end position="381"/>
    </location>
</feature>
<feature type="compositionally biased region" description="Basic and acidic residues" evidence="5">
    <location>
        <begin position="330"/>
        <end position="347"/>
    </location>
</feature>
<accession>A0A1R1PG18</accession>
<proteinExistence type="inferred from homology"/>
<reference evidence="8" key="1">
    <citation type="submission" date="2017-01" db="EMBL/GenBank/DDBJ databases">
        <authorList>
            <person name="Wang Y."/>
            <person name="White M."/>
            <person name="Kvist S."/>
            <person name="Moncalvo J.-M."/>
        </authorList>
    </citation>
    <scope>NUCLEOTIDE SEQUENCE [LARGE SCALE GENOMIC DNA]</scope>
    <source>
        <strain evidence="8">COL-18-3</strain>
    </source>
</reference>
<comment type="caution">
    <text evidence="7">The sequence shown here is derived from an EMBL/GenBank/DDBJ whole genome shotgun (WGS) entry which is preliminary data.</text>
</comment>
<feature type="region of interest" description="Disordered" evidence="5">
    <location>
        <begin position="615"/>
        <end position="650"/>
    </location>
</feature>
<feature type="compositionally biased region" description="Acidic residues" evidence="5">
    <location>
        <begin position="61"/>
        <end position="108"/>
    </location>
</feature>
<dbReference type="GO" id="GO:0000462">
    <property type="term" value="P:maturation of SSU-rRNA from tricistronic rRNA transcript (SSU-rRNA, 5.8S rRNA, LSU-rRNA)"/>
    <property type="evidence" value="ECO:0007669"/>
    <property type="project" value="TreeGrafter"/>
</dbReference>
<feature type="region of interest" description="Disordered" evidence="5">
    <location>
        <begin position="1"/>
        <end position="114"/>
    </location>
</feature>
<dbReference type="EMBL" id="LSSK01001366">
    <property type="protein sequence ID" value="OMH79911.1"/>
    <property type="molecule type" value="Genomic_DNA"/>
</dbReference>
<sequence length="650" mass="75416">MKRRGTINKVEKYSDLEGNSEDEFHKSRDKVLLDYEEENSLGQSKNMSDEEEEEVFKVDYDTSEESEAEGEYSDEDSESEDTDDGEDGEEEEEEDSEEEEEGSEEDGDSWGKRKKVYYNADEVLDSSNEDEMNEEEEKEALRIQRQQYLRLRQEDFGDLTQRIKVKENEDEDENSKRSRMITQIQDIQNLMDIDELEQKSDSEEIKKLSKEEKKKLLTKKHKEVLVMVKDIKKSMTKIRDLEEKLEKKSNTEILGVIYQLELTKISCLGFYLMAKSSEKARLEGLGELKEHAVVPVIMKLQEQLDSLYKIHERSKLINGREWDSEDESDVSDKNNEESDAIDYRYSDSENGLEISDKENVGGRKKKTSKDKKRRGRIEEKSRSVDNDAMEYYNLKRDLVGSKPAGKRRSAVNRNEATEMIGEFKYMDQDDYEDKEKAFRQKSLRNHASKLINSSNKKDKRLTLSGDIDIPYKKHAKNIAVVEDDGQQFGNFDEEPPVAKGKHGRSGDSAGGDDLSGDDEYYNQIKHQSKKLKDQKQHRKLQNKSDAWKTVLEDNVEREKLDSVDVSYDAASGAISQSNKRGINFYILKNKGLTPKRSKEQRNPRVKRRVRYENAKKKMHSNRIHDSATRNHYAGERTGINDSLSKSVKFS</sequence>
<dbReference type="Pfam" id="PF09368">
    <property type="entry name" value="Sas10"/>
    <property type="match status" value="1"/>
</dbReference>
<feature type="compositionally biased region" description="Basic and acidic residues" evidence="5">
    <location>
        <begin position="22"/>
        <end position="33"/>
    </location>
</feature>
<feature type="coiled-coil region" evidence="4">
    <location>
        <begin position="193"/>
        <end position="251"/>
    </location>
</feature>
<evidence type="ECO:0000256" key="3">
    <source>
        <dbReference type="ARBA" id="ARBA00023242"/>
    </source>
</evidence>
<protein>
    <recommendedName>
        <fullName evidence="6">Sas10 C-terminal domain-containing protein</fullName>
    </recommendedName>
</protein>
<comment type="subcellular location">
    <subcellularLocation>
        <location evidence="1">Nucleus</location>
    </subcellularLocation>
</comment>
<evidence type="ECO:0000256" key="2">
    <source>
        <dbReference type="ARBA" id="ARBA00010979"/>
    </source>
</evidence>
<dbReference type="InterPro" id="IPR018972">
    <property type="entry name" value="Sas10_C_dom"/>
</dbReference>
<evidence type="ECO:0000256" key="1">
    <source>
        <dbReference type="ARBA" id="ARBA00004123"/>
    </source>
</evidence>
<feature type="compositionally biased region" description="Acidic residues" evidence="5">
    <location>
        <begin position="486"/>
        <end position="495"/>
    </location>
</feature>
<keyword evidence="3" id="KW-0539">Nucleus</keyword>
<feature type="region of interest" description="Disordered" evidence="5">
    <location>
        <begin position="486"/>
        <end position="519"/>
    </location>
</feature>
<feature type="compositionally biased region" description="Polar residues" evidence="5">
    <location>
        <begin position="639"/>
        <end position="650"/>
    </location>
</feature>
<organism evidence="7 8">
    <name type="scientific">Zancudomyces culisetae</name>
    <name type="common">Gut fungus</name>
    <name type="synonym">Smittium culisetae</name>
    <dbReference type="NCBI Taxonomy" id="1213189"/>
    <lineage>
        <taxon>Eukaryota</taxon>
        <taxon>Fungi</taxon>
        <taxon>Fungi incertae sedis</taxon>
        <taxon>Zoopagomycota</taxon>
        <taxon>Kickxellomycotina</taxon>
        <taxon>Harpellomycetes</taxon>
        <taxon>Harpellales</taxon>
        <taxon>Legeriomycetaceae</taxon>
        <taxon>Zancudomyces</taxon>
    </lineage>
</organism>
<dbReference type="Proteomes" id="UP000188320">
    <property type="component" value="Unassembled WGS sequence"/>
</dbReference>
<evidence type="ECO:0000256" key="5">
    <source>
        <dbReference type="SAM" id="MobiDB-lite"/>
    </source>
</evidence>
<evidence type="ECO:0000259" key="6">
    <source>
        <dbReference type="Pfam" id="PF09368"/>
    </source>
</evidence>
<name>A0A1R1PG18_ZANCU</name>
<keyword evidence="4" id="KW-0175">Coiled coil</keyword>
<feature type="compositionally biased region" description="Basic residues" evidence="5">
    <location>
        <begin position="362"/>
        <end position="375"/>
    </location>
</feature>
<dbReference type="PANTHER" id="PTHR13237">
    <property type="entry name" value="SOMETHING ABOUT SILENCING PROTEIN 10-RELATED"/>
    <property type="match status" value="1"/>
</dbReference>
<evidence type="ECO:0000313" key="8">
    <source>
        <dbReference type="Proteomes" id="UP000188320"/>
    </source>
</evidence>
<evidence type="ECO:0000313" key="7">
    <source>
        <dbReference type="EMBL" id="OMH79911.1"/>
    </source>
</evidence>
<keyword evidence="8" id="KW-1185">Reference proteome</keyword>
<dbReference type="AlphaFoldDB" id="A0A1R1PG18"/>
<dbReference type="OrthoDB" id="1924577at2759"/>
<dbReference type="GO" id="GO:0032040">
    <property type="term" value="C:small-subunit processome"/>
    <property type="evidence" value="ECO:0007669"/>
    <property type="project" value="TreeGrafter"/>
</dbReference>
<feature type="domain" description="Sas10 C-terminal" evidence="6">
    <location>
        <begin position="577"/>
        <end position="649"/>
    </location>
</feature>